<evidence type="ECO:0000259" key="1">
    <source>
        <dbReference type="PROSITE" id="PS50824"/>
    </source>
</evidence>
<dbReference type="AlphaFoldDB" id="A0A3Q3LUR5"/>
<reference evidence="2" key="1">
    <citation type="submission" date="2025-08" db="UniProtKB">
        <authorList>
            <consortium name="Ensembl"/>
        </authorList>
    </citation>
    <scope>IDENTIFICATION</scope>
</reference>
<protein>
    <recommendedName>
        <fullName evidence="1">Pyrin domain-containing protein</fullName>
    </recommendedName>
</protein>
<dbReference type="Pfam" id="PF02758">
    <property type="entry name" value="PYRIN"/>
    <property type="match status" value="1"/>
</dbReference>
<accession>A0A3Q3LUR5</accession>
<feature type="domain" description="Pyrin" evidence="1">
    <location>
        <begin position="1"/>
        <end position="90"/>
    </location>
</feature>
<evidence type="ECO:0000313" key="3">
    <source>
        <dbReference type="Proteomes" id="UP000261640"/>
    </source>
</evidence>
<dbReference type="InParanoid" id="A0A3Q3LUR5"/>
<keyword evidence="3" id="KW-1185">Reference proteome</keyword>
<dbReference type="Proteomes" id="UP000261640">
    <property type="component" value="Unplaced"/>
</dbReference>
<reference evidence="2" key="2">
    <citation type="submission" date="2025-09" db="UniProtKB">
        <authorList>
            <consortium name="Ensembl"/>
        </authorList>
    </citation>
    <scope>IDENTIFICATION</scope>
</reference>
<organism evidence="2 3">
    <name type="scientific">Mastacembelus armatus</name>
    <name type="common">zig-zag eel</name>
    <dbReference type="NCBI Taxonomy" id="205130"/>
    <lineage>
        <taxon>Eukaryota</taxon>
        <taxon>Metazoa</taxon>
        <taxon>Chordata</taxon>
        <taxon>Craniata</taxon>
        <taxon>Vertebrata</taxon>
        <taxon>Euteleostomi</taxon>
        <taxon>Actinopterygii</taxon>
        <taxon>Neopterygii</taxon>
        <taxon>Teleostei</taxon>
        <taxon>Neoteleostei</taxon>
        <taxon>Acanthomorphata</taxon>
        <taxon>Anabantaria</taxon>
        <taxon>Synbranchiformes</taxon>
        <taxon>Mastacembelidae</taxon>
        <taxon>Mastacembelus</taxon>
    </lineage>
</organism>
<dbReference type="InterPro" id="IPR004020">
    <property type="entry name" value="DAPIN"/>
</dbReference>
<proteinExistence type="predicted"/>
<dbReference type="InterPro" id="IPR011029">
    <property type="entry name" value="DEATH-like_dom_sf"/>
</dbReference>
<dbReference type="SMART" id="SM01289">
    <property type="entry name" value="PYRIN"/>
    <property type="match status" value="1"/>
</dbReference>
<name>A0A3Q3LUR5_9TELE</name>
<dbReference type="PROSITE" id="PS50824">
    <property type="entry name" value="DAPIN"/>
    <property type="match status" value="1"/>
</dbReference>
<dbReference type="Ensembl" id="ENSMAMT00000014374.2">
    <property type="protein sequence ID" value="ENSMAMP00000013991.1"/>
    <property type="gene ID" value="ENSMAMG00000009499.2"/>
</dbReference>
<dbReference type="GeneTree" id="ENSGT00940000178180"/>
<dbReference type="SUPFAM" id="SSF47986">
    <property type="entry name" value="DEATH domain"/>
    <property type="match status" value="1"/>
</dbReference>
<sequence length="143" mass="16997">MASVRELLLETLSDLRQQELKKFKWFLQFTCFHKGLTQIPWRQLDWEEREEAVDLMVKMFGQLSVEVTMEVFMHMNRTDLAQRLSETSSELKGEKPVTLVYNNKKYKIFNWTESSAETFIGTAKEKGKCPTRCYNIYNINNIR</sequence>
<dbReference type="Gene3D" id="1.10.533.10">
    <property type="entry name" value="Death Domain, Fas"/>
    <property type="match status" value="1"/>
</dbReference>
<evidence type="ECO:0000313" key="2">
    <source>
        <dbReference type="Ensembl" id="ENSMAMP00000013991.1"/>
    </source>
</evidence>